<name>A0A9P7DWL2_9AGAM</name>
<dbReference type="EMBL" id="JABBWE010000003">
    <property type="protein sequence ID" value="KAG1804729.1"/>
    <property type="molecule type" value="Genomic_DNA"/>
</dbReference>
<evidence type="ECO:0000313" key="2">
    <source>
        <dbReference type="EMBL" id="KAG1804729.1"/>
    </source>
</evidence>
<dbReference type="OrthoDB" id="2666812at2759"/>
<feature type="region of interest" description="Disordered" evidence="1">
    <location>
        <begin position="1"/>
        <end position="43"/>
    </location>
</feature>
<keyword evidence="3" id="KW-1185">Reference proteome</keyword>
<evidence type="ECO:0000256" key="1">
    <source>
        <dbReference type="SAM" id="MobiDB-lite"/>
    </source>
</evidence>
<protein>
    <submittedName>
        <fullName evidence="2">Uncharacterized protein</fullName>
    </submittedName>
</protein>
<reference evidence="2" key="1">
    <citation type="journal article" date="2020" name="New Phytol.">
        <title>Comparative genomics reveals dynamic genome evolution in host specialist ectomycorrhizal fungi.</title>
        <authorList>
            <person name="Lofgren L.A."/>
            <person name="Nguyen N.H."/>
            <person name="Vilgalys R."/>
            <person name="Ruytinx J."/>
            <person name="Liao H.L."/>
            <person name="Branco S."/>
            <person name="Kuo A."/>
            <person name="LaButti K."/>
            <person name="Lipzen A."/>
            <person name="Andreopoulos W."/>
            <person name="Pangilinan J."/>
            <person name="Riley R."/>
            <person name="Hundley H."/>
            <person name="Na H."/>
            <person name="Barry K."/>
            <person name="Grigoriev I.V."/>
            <person name="Stajich J.E."/>
            <person name="Kennedy P.G."/>
        </authorList>
    </citation>
    <scope>NUCLEOTIDE SEQUENCE</scope>
    <source>
        <strain evidence="2">S12</strain>
    </source>
</reference>
<dbReference type="AlphaFoldDB" id="A0A9P7DWL2"/>
<dbReference type="RefSeq" id="XP_041166344.1">
    <property type="nucleotide sequence ID" value="XM_041310714.1"/>
</dbReference>
<comment type="caution">
    <text evidence="2">The sequence shown here is derived from an EMBL/GenBank/DDBJ whole genome shotgun (WGS) entry which is preliminary data.</text>
</comment>
<dbReference type="Proteomes" id="UP000719766">
    <property type="component" value="Unassembled WGS sequence"/>
</dbReference>
<proteinExistence type="predicted"/>
<sequence>MSLNANKELPSLSKELSTPTGARSTPLTPSSTGGRVNMEPPHPTLVLEKFPSFAELALISSWHDATAARQVRFQRRPAPDDCRRSFPPPMSEAKNLASYVTPRTQGLSIKKQLVDVQKLEEKEPKTSKPTRSQNVFDIRKAERTTPNLNATANAGTRKISRSVRFAPCETTASPSTPTNSTNAPVDALDGALHALGIDVNDGNIYFTFDPDCISSCGEAVLTFLSPIPHEPSNSPESPPQHRSLSEVQFEHRSAISRDTTTRARMQPVNELQSLLGVEIELL</sequence>
<gene>
    <name evidence="2" type="ORF">HD556DRAFT_473804</name>
</gene>
<evidence type="ECO:0000313" key="3">
    <source>
        <dbReference type="Proteomes" id="UP000719766"/>
    </source>
</evidence>
<dbReference type="GeneID" id="64604478"/>
<feature type="region of interest" description="Disordered" evidence="1">
    <location>
        <begin position="227"/>
        <end position="247"/>
    </location>
</feature>
<accession>A0A9P7DWL2</accession>
<feature type="compositionally biased region" description="Polar residues" evidence="1">
    <location>
        <begin position="14"/>
        <end position="34"/>
    </location>
</feature>
<organism evidence="2 3">
    <name type="scientific">Suillus plorans</name>
    <dbReference type="NCBI Taxonomy" id="116603"/>
    <lineage>
        <taxon>Eukaryota</taxon>
        <taxon>Fungi</taxon>
        <taxon>Dikarya</taxon>
        <taxon>Basidiomycota</taxon>
        <taxon>Agaricomycotina</taxon>
        <taxon>Agaricomycetes</taxon>
        <taxon>Agaricomycetidae</taxon>
        <taxon>Boletales</taxon>
        <taxon>Suillineae</taxon>
        <taxon>Suillaceae</taxon>
        <taxon>Suillus</taxon>
    </lineage>
</organism>